<accession>A0A1I7WQ62</accession>
<dbReference type="SUPFAM" id="SSF55418">
    <property type="entry name" value="eIF4e-like"/>
    <property type="match status" value="1"/>
</dbReference>
<organism evidence="1 2">
    <name type="scientific">Heterorhabditis bacteriophora</name>
    <name type="common">Entomopathogenic nematode worm</name>
    <dbReference type="NCBI Taxonomy" id="37862"/>
    <lineage>
        <taxon>Eukaryota</taxon>
        <taxon>Metazoa</taxon>
        <taxon>Ecdysozoa</taxon>
        <taxon>Nematoda</taxon>
        <taxon>Chromadorea</taxon>
        <taxon>Rhabditida</taxon>
        <taxon>Rhabditina</taxon>
        <taxon>Rhabditomorpha</taxon>
        <taxon>Strongyloidea</taxon>
        <taxon>Heterorhabditidae</taxon>
        <taxon>Heterorhabditis</taxon>
    </lineage>
</organism>
<name>A0A1I7WQ62_HETBA</name>
<sequence length="76" mass="9232">MLARDDQLKNKKQYPETIYEMNSIFRIFGFGEMTESSVELLIRHPLQSRWALWYLKADRNKEWEDCLKVNSSMWSQ</sequence>
<protein>
    <submittedName>
        <fullName evidence="2">Ovule protein</fullName>
    </submittedName>
</protein>
<dbReference type="AlphaFoldDB" id="A0A1I7WQ62"/>
<dbReference type="WBParaSite" id="Hba_07307">
    <property type="protein sequence ID" value="Hba_07307"/>
    <property type="gene ID" value="Hba_07307"/>
</dbReference>
<dbReference type="Gene3D" id="3.30.760.10">
    <property type="entry name" value="RNA Cap, Translation Initiation Factor Eif4e"/>
    <property type="match status" value="1"/>
</dbReference>
<evidence type="ECO:0000313" key="1">
    <source>
        <dbReference type="Proteomes" id="UP000095283"/>
    </source>
</evidence>
<dbReference type="InterPro" id="IPR023398">
    <property type="entry name" value="TIF_eIF4e-like"/>
</dbReference>
<dbReference type="Proteomes" id="UP000095283">
    <property type="component" value="Unplaced"/>
</dbReference>
<proteinExistence type="predicted"/>
<reference evidence="2" key="1">
    <citation type="submission" date="2016-11" db="UniProtKB">
        <authorList>
            <consortium name="WormBaseParasite"/>
        </authorList>
    </citation>
    <scope>IDENTIFICATION</scope>
</reference>
<evidence type="ECO:0000313" key="2">
    <source>
        <dbReference type="WBParaSite" id="Hba_07307"/>
    </source>
</evidence>
<keyword evidence="1" id="KW-1185">Reference proteome</keyword>